<evidence type="ECO:0008006" key="4">
    <source>
        <dbReference type="Google" id="ProtNLM"/>
    </source>
</evidence>
<gene>
    <name evidence="2" type="ORF">SAMN05660703_0369</name>
</gene>
<dbReference type="STRING" id="504486.SAMN05660703_0369"/>
<proteinExistence type="predicted"/>
<keyword evidence="3" id="KW-1185">Reference proteome</keyword>
<keyword evidence="1" id="KW-0732">Signal</keyword>
<feature type="signal peptide" evidence="1">
    <location>
        <begin position="1"/>
        <end position="21"/>
    </location>
</feature>
<protein>
    <recommendedName>
        <fullName evidence="4">LTXXQ motif family protein</fullName>
    </recommendedName>
</protein>
<name>A0A1W1YF06_9FLAO</name>
<dbReference type="RefSeq" id="WP_143312437.1">
    <property type="nucleotide sequence ID" value="NZ_FWXO01000001.1"/>
</dbReference>
<accession>A0A1W1YF06</accession>
<dbReference type="AlphaFoldDB" id="A0A1W1YF06"/>
<feature type="chain" id="PRO_5012144972" description="LTXXQ motif family protein" evidence="1">
    <location>
        <begin position="22"/>
        <end position="132"/>
    </location>
</feature>
<evidence type="ECO:0000256" key="1">
    <source>
        <dbReference type="SAM" id="SignalP"/>
    </source>
</evidence>
<dbReference type="PROSITE" id="PS51257">
    <property type="entry name" value="PROKAR_LIPOPROTEIN"/>
    <property type="match status" value="1"/>
</dbReference>
<sequence>MMIKRLMFLSILSVLVFVSCAERENNIDVKNIAKLSCTATSLKQQRFALADSIRFYEDSVLNFSKSDQFKKNRWQKILESMSERKLKLMKESRTLADALNDQIYAATRTMTLDEKRDFNKILEKSKEEIICE</sequence>
<reference evidence="2 3" key="1">
    <citation type="submission" date="2017-04" db="EMBL/GenBank/DDBJ databases">
        <authorList>
            <person name="Afonso C.L."/>
            <person name="Miller P.J."/>
            <person name="Scott M.A."/>
            <person name="Spackman E."/>
            <person name="Goraichik I."/>
            <person name="Dimitrov K.M."/>
            <person name="Suarez D.L."/>
            <person name="Swayne D.E."/>
        </authorList>
    </citation>
    <scope>NUCLEOTIDE SEQUENCE [LARGE SCALE GENOMIC DNA]</scope>
    <source>
        <strain evidence="2 3">DSM 21164</strain>
    </source>
</reference>
<evidence type="ECO:0000313" key="2">
    <source>
        <dbReference type="EMBL" id="SMC34722.1"/>
    </source>
</evidence>
<dbReference type="Proteomes" id="UP000192360">
    <property type="component" value="Unassembled WGS sequence"/>
</dbReference>
<dbReference type="EMBL" id="FWXO01000001">
    <property type="protein sequence ID" value="SMC34722.1"/>
    <property type="molecule type" value="Genomic_DNA"/>
</dbReference>
<evidence type="ECO:0000313" key="3">
    <source>
        <dbReference type="Proteomes" id="UP000192360"/>
    </source>
</evidence>
<organism evidence="2 3">
    <name type="scientific">Cellulophaga tyrosinoxydans</name>
    <dbReference type="NCBI Taxonomy" id="504486"/>
    <lineage>
        <taxon>Bacteria</taxon>
        <taxon>Pseudomonadati</taxon>
        <taxon>Bacteroidota</taxon>
        <taxon>Flavobacteriia</taxon>
        <taxon>Flavobacteriales</taxon>
        <taxon>Flavobacteriaceae</taxon>
        <taxon>Cellulophaga</taxon>
    </lineage>
</organism>